<evidence type="ECO:0000259" key="1">
    <source>
        <dbReference type="PROSITE" id="PS51704"/>
    </source>
</evidence>
<protein>
    <submittedName>
        <fullName evidence="2">Glycerophosphodiester phosphodiesterase</fullName>
    </submittedName>
</protein>
<dbReference type="PROSITE" id="PS51704">
    <property type="entry name" value="GP_PDE"/>
    <property type="match status" value="1"/>
</dbReference>
<organism evidence="2 3">
    <name type="scientific">Paenibacillus artemisiicola</name>
    <dbReference type="NCBI Taxonomy" id="1172618"/>
    <lineage>
        <taxon>Bacteria</taxon>
        <taxon>Bacillati</taxon>
        <taxon>Bacillota</taxon>
        <taxon>Bacilli</taxon>
        <taxon>Bacillales</taxon>
        <taxon>Paenibacillaceae</taxon>
        <taxon>Paenibacillus</taxon>
    </lineage>
</organism>
<dbReference type="Proteomes" id="UP000670947">
    <property type="component" value="Unassembled WGS sequence"/>
</dbReference>
<evidence type="ECO:0000313" key="2">
    <source>
        <dbReference type="EMBL" id="MBO7748593.1"/>
    </source>
</evidence>
<dbReference type="EMBL" id="JAGGDJ010000064">
    <property type="protein sequence ID" value="MBO7748593.1"/>
    <property type="molecule type" value="Genomic_DNA"/>
</dbReference>
<dbReference type="SUPFAM" id="SSF51695">
    <property type="entry name" value="PLC-like phosphodiesterases"/>
    <property type="match status" value="1"/>
</dbReference>
<dbReference type="Gene3D" id="3.20.20.190">
    <property type="entry name" value="Phosphatidylinositol (PI) phosphodiesterase"/>
    <property type="match status" value="1"/>
</dbReference>
<name>A0ABS3WJT4_9BACL</name>
<dbReference type="InterPro" id="IPR017946">
    <property type="entry name" value="PLC-like_Pdiesterase_TIM-brl"/>
</dbReference>
<sequence length="265" mass="28723">MKNTTIFSGLDGIAVGAHRGASAYAPENTMAAFERGLACGAELIELDVQLTKDGEVVVFHDLTADKTTNGRGPLRDYTLAELRALDAGSWFSADFAGERVPTLEDVLVWARDRIRLSIELKQPADRLDPALAHRTARLVAEHGMNGQAQLMSFRHDLVKAVRDVNEDVLTAAISAHAIERPIALLEELGAQILNTPLQHLSAERVAELHGRGFYVYGSMSDDPAVFARLMAMGVDAMDTNVPDVMVGLRRDNRAAAEAAPTDAPR</sequence>
<evidence type="ECO:0000313" key="3">
    <source>
        <dbReference type="Proteomes" id="UP000670947"/>
    </source>
</evidence>
<feature type="domain" description="GP-PDE" evidence="1">
    <location>
        <begin position="13"/>
        <end position="249"/>
    </location>
</feature>
<accession>A0ABS3WJT4</accession>
<dbReference type="RefSeq" id="WP_208851140.1">
    <property type="nucleotide sequence ID" value="NZ_JAGGDJ010000064.1"/>
</dbReference>
<proteinExistence type="predicted"/>
<dbReference type="PANTHER" id="PTHR46211">
    <property type="entry name" value="GLYCEROPHOSPHORYL DIESTER PHOSPHODIESTERASE"/>
    <property type="match status" value="1"/>
</dbReference>
<keyword evidence="3" id="KW-1185">Reference proteome</keyword>
<reference evidence="2 3" key="1">
    <citation type="submission" date="2021-03" db="EMBL/GenBank/DDBJ databases">
        <title>Paenibacillus artemisicola MWE-103 whole genome sequence.</title>
        <authorList>
            <person name="Ham Y.J."/>
        </authorList>
    </citation>
    <scope>NUCLEOTIDE SEQUENCE [LARGE SCALE GENOMIC DNA]</scope>
    <source>
        <strain evidence="2 3">MWE-103</strain>
    </source>
</reference>
<gene>
    <name evidence="2" type="ORF">I8J29_30895</name>
</gene>
<dbReference type="InterPro" id="IPR030395">
    <property type="entry name" value="GP_PDE_dom"/>
</dbReference>
<dbReference type="Pfam" id="PF03009">
    <property type="entry name" value="GDPD"/>
    <property type="match status" value="1"/>
</dbReference>
<dbReference type="PANTHER" id="PTHR46211:SF14">
    <property type="entry name" value="GLYCEROPHOSPHODIESTER PHOSPHODIESTERASE"/>
    <property type="match status" value="1"/>
</dbReference>
<comment type="caution">
    <text evidence="2">The sequence shown here is derived from an EMBL/GenBank/DDBJ whole genome shotgun (WGS) entry which is preliminary data.</text>
</comment>